<gene>
    <name evidence="2" type="ORF">TREVI0001_0218</name>
</gene>
<comment type="caution">
    <text evidence="2">The sequence shown here is derived from an EMBL/GenBank/DDBJ whole genome shotgun (WGS) entry which is preliminary data.</text>
</comment>
<evidence type="ECO:0000256" key="1">
    <source>
        <dbReference type="SAM" id="Phobius"/>
    </source>
</evidence>
<feature type="transmembrane region" description="Helical" evidence="1">
    <location>
        <begin position="116"/>
        <end position="135"/>
    </location>
</feature>
<dbReference type="Proteomes" id="UP000004509">
    <property type="component" value="Unassembled WGS sequence"/>
</dbReference>
<sequence length="206" mass="22637">MDNQKNTKSARGAISAGLFIALYLVTYVIIGAICMPVAVLFLLMPELVAFFAAPIYHTMLTKAPGWISIFLAAVIPSLVLIATGHIPIAPLVSIPVGIIAVLLAKNGHYRSFKWNAISHAVFSLNLFGGFLPIWVMRDYFFQHTLEGGMSKAFCDTVRSLTPWWVLPVMMIATALCSLLGSLFTKKVCINIWKKQGSYEADSERAL</sequence>
<dbReference type="NCBIfam" id="TIGR02185">
    <property type="entry name" value="Trep_Strep"/>
    <property type="match status" value="1"/>
</dbReference>
<dbReference type="STRING" id="596324.TREVI0001_0218"/>
<dbReference type="EMBL" id="ACYH01000073">
    <property type="protein sequence ID" value="EEV19114.1"/>
    <property type="molecule type" value="Genomic_DNA"/>
</dbReference>
<keyword evidence="1" id="KW-0472">Membrane</keyword>
<feature type="transmembrane region" description="Helical" evidence="1">
    <location>
        <begin position="36"/>
        <end position="56"/>
    </location>
</feature>
<keyword evidence="1" id="KW-1133">Transmembrane helix</keyword>
<dbReference type="OrthoDB" id="9781459at2"/>
<organism evidence="2 3">
    <name type="scientific">Treponema vincentii ATCC 35580</name>
    <dbReference type="NCBI Taxonomy" id="596324"/>
    <lineage>
        <taxon>Bacteria</taxon>
        <taxon>Pseudomonadati</taxon>
        <taxon>Spirochaetota</taxon>
        <taxon>Spirochaetia</taxon>
        <taxon>Spirochaetales</taxon>
        <taxon>Treponemataceae</taxon>
        <taxon>Treponema</taxon>
    </lineage>
</organism>
<reference evidence="2 3" key="1">
    <citation type="submission" date="2009-07" db="EMBL/GenBank/DDBJ databases">
        <authorList>
            <person name="Madupu R."/>
            <person name="Sebastian Y."/>
            <person name="Durkin A.S."/>
            <person name="Torralba M."/>
            <person name="Methe B."/>
            <person name="Sutton G.G."/>
            <person name="Strausberg R.L."/>
            <person name="Nelson K.E."/>
        </authorList>
    </citation>
    <scope>NUCLEOTIDE SEQUENCE [LARGE SCALE GENOMIC DNA]</scope>
    <source>
        <strain evidence="2 3">ATCC 35580</strain>
    </source>
</reference>
<protein>
    <recommendedName>
        <fullName evidence="4">TIGR02185 family protein</fullName>
    </recommendedName>
</protein>
<dbReference type="InterPro" id="IPR011733">
    <property type="entry name" value="CHP02185_IM"/>
</dbReference>
<feature type="transmembrane region" description="Helical" evidence="1">
    <location>
        <begin position="63"/>
        <end position="82"/>
    </location>
</feature>
<dbReference type="Pfam" id="PF09605">
    <property type="entry name" value="Trep_Strep"/>
    <property type="match status" value="1"/>
</dbReference>
<proteinExistence type="predicted"/>
<dbReference type="AlphaFoldDB" id="C8PTX5"/>
<keyword evidence="1" id="KW-0812">Transmembrane</keyword>
<feature type="transmembrane region" description="Helical" evidence="1">
    <location>
        <begin position="12"/>
        <end position="30"/>
    </location>
</feature>
<evidence type="ECO:0000313" key="3">
    <source>
        <dbReference type="Proteomes" id="UP000004509"/>
    </source>
</evidence>
<feature type="transmembrane region" description="Helical" evidence="1">
    <location>
        <begin position="88"/>
        <end position="104"/>
    </location>
</feature>
<dbReference type="RefSeq" id="WP_006190360.1">
    <property type="nucleotide sequence ID" value="NZ_ACYH01000073.1"/>
</dbReference>
<evidence type="ECO:0008006" key="4">
    <source>
        <dbReference type="Google" id="ProtNLM"/>
    </source>
</evidence>
<dbReference type="eggNOG" id="ENOG502ZCKX">
    <property type="taxonomic scope" value="Bacteria"/>
</dbReference>
<accession>C8PTX5</accession>
<name>C8PTX5_9SPIR</name>
<feature type="transmembrane region" description="Helical" evidence="1">
    <location>
        <begin position="163"/>
        <end position="184"/>
    </location>
</feature>
<evidence type="ECO:0000313" key="2">
    <source>
        <dbReference type="EMBL" id="EEV19114.1"/>
    </source>
</evidence>